<evidence type="ECO:0000256" key="4">
    <source>
        <dbReference type="ARBA" id="ARBA00022845"/>
    </source>
</evidence>
<keyword evidence="8" id="KW-0804">Transcription</keyword>
<evidence type="ECO:0000256" key="10">
    <source>
        <dbReference type="ARBA" id="ARBA00025991"/>
    </source>
</evidence>
<dbReference type="InterPro" id="IPR024097">
    <property type="entry name" value="bHLH_ZIP_TF"/>
</dbReference>
<dbReference type="PANTHER" id="PTHR12565">
    <property type="entry name" value="STEROL REGULATORY ELEMENT-BINDING PROTEIN"/>
    <property type="match status" value="1"/>
</dbReference>
<dbReference type="SUPFAM" id="SSF47459">
    <property type="entry name" value="HLH, helix-loop-helix DNA-binding domain"/>
    <property type="match status" value="1"/>
</dbReference>
<dbReference type="Pfam" id="PF01652">
    <property type="entry name" value="IF4E"/>
    <property type="match status" value="1"/>
</dbReference>
<evidence type="ECO:0000259" key="12">
    <source>
        <dbReference type="PROSITE" id="PS50888"/>
    </source>
</evidence>
<dbReference type="OrthoDB" id="590761at2759"/>
<dbReference type="Gene3D" id="3.30.760.10">
    <property type="entry name" value="RNA Cap, Translation Initiation Factor Eif4e"/>
    <property type="match status" value="1"/>
</dbReference>
<dbReference type="InterPro" id="IPR011598">
    <property type="entry name" value="bHLH_dom"/>
</dbReference>
<dbReference type="GO" id="GO:0009615">
    <property type="term" value="P:response to virus"/>
    <property type="evidence" value="ECO:0007669"/>
    <property type="project" value="UniProtKB-ARBA"/>
</dbReference>
<dbReference type="GO" id="GO:0005634">
    <property type="term" value="C:nucleus"/>
    <property type="evidence" value="ECO:0007669"/>
    <property type="project" value="UniProtKB-SubCell"/>
</dbReference>
<dbReference type="PROSITE" id="PS50888">
    <property type="entry name" value="BHLH"/>
    <property type="match status" value="1"/>
</dbReference>
<dbReference type="Proteomes" id="UP000245207">
    <property type="component" value="Unassembled WGS sequence"/>
</dbReference>
<dbReference type="InterPro" id="IPR001040">
    <property type="entry name" value="TIF_eIF_4E"/>
</dbReference>
<dbReference type="GO" id="GO:0003723">
    <property type="term" value="F:RNA binding"/>
    <property type="evidence" value="ECO:0007669"/>
    <property type="project" value="UniProtKB-KW"/>
</dbReference>
<dbReference type="EMBL" id="PKPP01001601">
    <property type="protein sequence ID" value="PWA81347.1"/>
    <property type="molecule type" value="Genomic_DNA"/>
</dbReference>
<comment type="subcellular location">
    <subcellularLocation>
        <location evidence="1">Nucleus</location>
    </subcellularLocation>
</comment>
<evidence type="ECO:0000256" key="5">
    <source>
        <dbReference type="ARBA" id="ARBA00022884"/>
    </source>
</evidence>
<evidence type="ECO:0000256" key="3">
    <source>
        <dbReference type="ARBA" id="ARBA00022540"/>
    </source>
</evidence>
<dbReference type="GO" id="GO:0003743">
    <property type="term" value="F:translation initiation factor activity"/>
    <property type="evidence" value="ECO:0007669"/>
    <property type="project" value="UniProtKB-KW"/>
</dbReference>
<comment type="caution">
    <text evidence="13">The sequence shown here is derived from an EMBL/GenBank/DDBJ whole genome shotgun (WGS) entry which is preliminary data.</text>
</comment>
<evidence type="ECO:0000256" key="11">
    <source>
        <dbReference type="ARBA" id="ARBA00030245"/>
    </source>
</evidence>
<dbReference type="STRING" id="35608.A0A2U1P6M8"/>
<evidence type="ECO:0000256" key="2">
    <source>
        <dbReference type="ARBA" id="ARBA00009860"/>
    </source>
</evidence>
<dbReference type="SMART" id="SM00353">
    <property type="entry name" value="HLH"/>
    <property type="match status" value="1"/>
</dbReference>
<keyword evidence="5" id="KW-0694">RNA-binding</keyword>
<protein>
    <recommendedName>
        <fullName evidence="11">mRNA cap-binding protein</fullName>
    </recommendedName>
</protein>
<dbReference type="GO" id="GO:0003700">
    <property type="term" value="F:DNA-binding transcription factor activity"/>
    <property type="evidence" value="ECO:0007669"/>
    <property type="project" value="TreeGrafter"/>
</dbReference>
<reference evidence="13 14" key="1">
    <citation type="journal article" date="2018" name="Mol. Plant">
        <title>The genome of Artemisia annua provides insight into the evolution of Asteraceae family and artemisinin biosynthesis.</title>
        <authorList>
            <person name="Shen Q."/>
            <person name="Zhang L."/>
            <person name="Liao Z."/>
            <person name="Wang S."/>
            <person name="Yan T."/>
            <person name="Shi P."/>
            <person name="Liu M."/>
            <person name="Fu X."/>
            <person name="Pan Q."/>
            <person name="Wang Y."/>
            <person name="Lv Z."/>
            <person name="Lu X."/>
            <person name="Zhang F."/>
            <person name="Jiang W."/>
            <person name="Ma Y."/>
            <person name="Chen M."/>
            <person name="Hao X."/>
            <person name="Li L."/>
            <person name="Tang Y."/>
            <person name="Lv G."/>
            <person name="Zhou Y."/>
            <person name="Sun X."/>
            <person name="Brodelius P.E."/>
            <person name="Rose J.K.C."/>
            <person name="Tang K."/>
        </authorList>
    </citation>
    <scope>NUCLEOTIDE SEQUENCE [LARGE SCALE GENOMIC DNA]</scope>
    <source>
        <strain evidence="14">cv. Huhao1</strain>
        <tissue evidence="13">Leaf</tissue>
    </source>
</reference>
<evidence type="ECO:0000313" key="14">
    <source>
        <dbReference type="Proteomes" id="UP000245207"/>
    </source>
</evidence>
<evidence type="ECO:0000313" key="13">
    <source>
        <dbReference type="EMBL" id="PWA81347.1"/>
    </source>
</evidence>
<feature type="domain" description="BHLH" evidence="12">
    <location>
        <begin position="98"/>
        <end position="148"/>
    </location>
</feature>
<dbReference type="AlphaFoldDB" id="A0A2U1P6M8"/>
<sequence>MMSFKIDYFHLIVAAGKGDPMVVMADCEFKVEPYLSQTLRIKKQEVEKMNEMMFFRFARGFRKLVILLLDKEEGNDYHKEKLQEPSKDYIHVRARRGQATDSHCLAERVRREKISERMKLLQNLAPNCNKVTGKVLMLYEIINYMQSLQRQVEFLSMKLATVNPSLSTLTPMTYSRKIVHWFQEVPNGMYHYFSKVVPTIYTNIRGRTIQSNQFSVTEHYKSPEVGRQSLPGVFFFYDLSPIKVTFTETYASFLHFMTNVCGIVGGADLHCFKNRIELKWEDPVCAPGGKWTMTFPKSKSDTCCLYTLLPMIGEQFDHGDEICGAVANVRSRQEKIALWTKNASNEAPQTSIGKQWKELLDYNDTIGFIFHEDAKKLDRGAKNKYTACDIVYF</sequence>
<dbReference type="GO" id="GO:0046983">
    <property type="term" value="F:protein dimerization activity"/>
    <property type="evidence" value="ECO:0007669"/>
    <property type="project" value="InterPro"/>
</dbReference>
<evidence type="ECO:0000256" key="8">
    <source>
        <dbReference type="ARBA" id="ARBA00023163"/>
    </source>
</evidence>
<organism evidence="13 14">
    <name type="scientific">Artemisia annua</name>
    <name type="common">Sweet wormwood</name>
    <dbReference type="NCBI Taxonomy" id="35608"/>
    <lineage>
        <taxon>Eukaryota</taxon>
        <taxon>Viridiplantae</taxon>
        <taxon>Streptophyta</taxon>
        <taxon>Embryophyta</taxon>
        <taxon>Tracheophyta</taxon>
        <taxon>Spermatophyta</taxon>
        <taxon>Magnoliopsida</taxon>
        <taxon>eudicotyledons</taxon>
        <taxon>Gunneridae</taxon>
        <taxon>Pentapetalae</taxon>
        <taxon>asterids</taxon>
        <taxon>campanulids</taxon>
        <taxon>Asterales</taxon>
        <taxon>Asteraceae</taxon>
        <taxon>Asteroideae</taxon>
        <taxon>Anthemideae</taxon>
        <taxon>Artemisiinae</taxon>
        <taxon>Artemisia</taxon>
    </lineage>
</organism>
<comment type="subunit">
    <text evidence="10">EIF4F is a multi-subunit complex, the composition of which varies with external and internal environmental conditions. It is composed of at least EIF4A, EIF4E and EIF4G. EIF4E is also known to interact with other partners. In higher plants two isoforms of EIF4F have been identified, named isoform EIF4F and isoform EIF(iso)4F. Isoform EIF4F has subunits p220 and p26, whereas isoform EIF(iso)4F has subunits p82 and p28.</text>
</comment>
<keyword evidence="9" id="KW-0539">Nucleus</keyword>
<dbReference type="FunFam" id="4.10.280.10:FF:000002">
    <property type="entry name" value="Basic helix-loop-helix transcription factor"/>
    <property type="match status" value="1"/>
</dbReference>
<comment type="similarity">
    <text evidence="2">Belongs to the eukaryotic initiation factor 4E family.</text>
</comment>
<keyword evidence="3" id="KW-0396">Initiation factor</keyword>
<evidence type="ECO:0000256" key="9">
    <source>
        <dbReference type="ARBA" id="ARBA00023242"/>
    </source>
</evidence>
<evidence type="ECO:0000256" key="1">
    <source>
        <dbReference type="ARBA" id="ARBA00004123"/>
    </source>
</evidence>
<dbReference type="PANTHER" id="PTHR12565:SF184">
    <property type="entry name" value="BHLH TRANSCRIPTION FACTOR"/>
    <property type="match status" value="1"/>
</dbReference>
<keyword evidence="7" id="KW-0805">Transcription regulation</keyword>
<dbReference type="InterPro" id="IPR036638">
    <property type="entry name" value="HLH_DNA-bd_sf"/>
</dbReference>
<name>A0A2U1P6M8_ARTAN</name>
<evidence type="ECO:0000256" key="7">
    <source>
        <dbReference type="ARBA" id="ARBA00023015"/>
    </source>
</evidence>
<dbReference type="Gene3D" id="4.10.280.10">
    <property type="entry name" value="Helix-loop-helix DNA-binding domain"/>
    <property type="match status" value="1"/>
</dbReference>
<dbReference type="GO" id="GO:0006417">
    <property type="term" value="P:regulation of translation"/>
    <property type="evidence" value="ECO:0007669"/>
    <property type="project" value="UniProtKB-KW"/>
</dbReference>
<dbReference type="SUPFAM" id="SSF55418">
    <property type="entry name" value="eIF4e-like"/>
    <property type="match status" value="1"/>
</dbReference>
<keyword evidence="4" id="KW-0810">Translation regulation</keyword>
<proteinExistence type="inferred from homology"/>
<accession>A0A2U1P6M8</accession>
<evidence type="ECO:0000256" key="6">
    <source>
        <dbReference type="ARBA" id="ARBA00022917"/>
    </source>
</evidence>
<keyword evidence="6" id="KW-0648">Protein biosynthesis</keyword>
<dbReference type="InterPro" id="IPR023398">
    <property type="entry name" value="TIF_eIF4e-like"/>
</dbReference>
<gene>
    <name evidence="13" type="ORF">CTI12_AA064700</name>
</gene>
<dbReference type="CDD" id="cd18919">
    <property type="entry name" value="bHLH_AtBPE_like"/>
    <property type="match status" value="1"/>
</dbReference>
<keyword evidence="14" id="KW-1185">Reference proteome</keyword>